<keyword evidence="7" id="KW-0067">ATP-binding</keyword>
<feature type="region of interest" description="Disordered" evidence="5">
    <location>
        <begin position="1"/>
        <end position="20"/>
    </location>
</feature>
<evidence type="ECO:0000313" key="7">
    <source>
        <dbReference type="EMBL" id="MDB0520865.1"/>
    </source>
</evidence>
<evidence type="ECO:0000313" key="8">
    <source>
        <dbReference type="Proteomes" id="UP001143674"/>
    </source>
</evidence>
<dbReference type="Gene3D" id="3.40.50.300">
    <property type="entry name" value="P-loop containing nucleotide triphosphate hydrolases"/>
    <property type="match status" value="1"/>
</dbReference>
<dbReference type="EMBL" id="JAIVEX010000002">
    <property type="protein sequence ID" value="MDB0520865.1"/>
    <property type="molecule type" value="Genomic_DNA"/>
</dbReference>
<keyword evidence="3 6" id="KW-1133">Transmembrane helix</keyword>
<evidence type="ECO:0000256" key="3">
    <source>
        <dbReference type="ARBA" id="ARBA00022989"/>
    </source>
</evidence>
<keyword evidence="4 6" id="KW-0472">Membrane</keyword>
<dbReference type="InterPro" id="IPR027417">
    <property type="entry name" value="P-loop_NTPase"/>
</dbReference>
<evidence type="ECO:0000256" key="4">
    <source>
        <dbReference type="ARBA" id="ARBA00023136"/>
    </source>
</evidence>
<gene>
    <name evidence="7" type="ORF">LBW55_04470</name>
</gene>
<feature type="transmembrane region" description="Helical" evidence="6">
    <location>
        <begin position="38"/>
        <end position="64"/>
    </location>
</feature>
<proteinExistence type="predicted"/>
<sequence length="477" mass="52973">MQNAEWPASPASESQGHRRRHLKWSSASKAAVIYGHRAAWIAVALIVIHQSLVAASTVFLTQVIERFQVGGDYLPFLYLYLAAMTLPYLPGCGSFVFLQRWINDAHHAFVMLLSERIRGKVSQYRDVSQRERVTATLARNALPVLREYITFMHDLVSFTLNSSLSMAVILFLLPSKLALGYVASFMLCLGCIFLLRKTIAASSSDYEIRYLAYTDTLNKAWDNVALGNRYNEAIWRRRKEETGRDFYKAAIALQIRKQLGNVLLAGASLLPTIFLIVMIFRDGHASPPVVAAVVVNLTRIFLILNALSALVYKVLDLSSMRAKLEVLFAPVTAPLGGVPTGVDHIGTIDINGTKVRGRSQVIDYFSNVEDGRFRITGPNGSGKSSALLALKEQFGSRCFIMPTNRAGLAWKNVDEALSTGQQMISSLQEVVSIDDVKYILLDEWDANLDQDNAAEIDVVLDALANTKMIVEVRHMRG</sequence>
<organism evidence="7 8">
    <name type="scientific">Ralstonia solanacearum</name>
    <name type="common">Pseudomonas solanacearum</name>
    <dbReference type="NCBI Taxonomy" id="305"/>
    <lineage>
        <taxon>Bacteria</taxon>
        <taxon>Pseudomonadati</taxon>
        <taxon>Pseudomonadota</taxon>
        <taxon>Betaproteobacteria</taxon>
        <taxon>Burkholderiales</taxon>
        <taxon>Burkholderiaceae</taxon>
        <taxon>Ralstonia</taxon>
        <taxon>Ralstonia solanacearum species complex</taxon>
    </lineage>
</organism>
<feature type="transmembrane region" description="Helical" evidence="6">
    <location>
        <begin position="178"/>
        <end position="195"/>
    </location>
</feature>
<dbReference type="CDD" id="cd00267">
    <property type="entry name" value="ABC_ATPase"/>
    <property type="match status" value="1"/>
</dbReference>
<dbReference type="SUPFAM" id="SSF52540">
    <property type="entry name" value="P-loop containing nucleoside triphosphate hydrolases"/>
    <property type="match status" value="1"/>
</dbReference>
<dbReference type="InterPro" id="IPR036640">
    <property type="entry name" value="ABC1_TM_sf"/>
</dbReference>
<protein>
    <submittedName>
        <fullName evidence="7">ABC transporter ATP-binding protein</fullName>
    </submittedName>
</protein>
<evidence type="ECO:0000256" key="2">
    <source>
        <dbReference type="ARBA" id="ARBA00022692"/>
    </source>
</evidence>
<reference evidence="7" key="1">
    <citation type="submission" date="2021-09" db="EMBL/GenBank/DDBJ databases">
        <title>Genomic analysis of Ralstonia spp.</title>
        <authorList>
            <person name="Aburjaile F."/>
            <person name="Ariute J.C."/>
            <person name="Pais A.K.L."/>
            <person name="Albuquerque G.M.R."/>
            <person name="Silva A.M.F."/>
            <person name="Brenig B."/>
            <person name="Azevedo V."/>
            <person name="Matiuzzi M."/>
            <person name="Ramos R."/>
            <person name="Goes-Neto A."/>
            <person name="Soares S."/>
            <person name="Iseppon A.M.B."/>
            <person name="Souza E."/>
            <person name="Gama M."/>
        </authorList>
    </citation>
    <scope>NUCLEOTIDE SEQUENCE</scope>
    <source>
        <strain evidence="7">B4</strain>
    </source>
</reference>
<feature type="transmembrane region" description="Helical" evidence="6">
    <location>
        <begin position="292"/>
        <end position="315"/>
    </location>
</feature>
<keyword evidence="7" id="KW-0547">Nucleotide-binding</keyword>
<dbReference type="AlphaFoldDB" id="A0AAE3NFA8"/>
<feature type="transmembrane region" description="Helical" evidence="6">
    <location>
        <begin position="155"/>
        <end position="172"/>
    </location>
</feature>
<evidence type="ECO:0000256" key="1">
    <source>
        <dbReference type="ARBA" id="ARBA00004651"/>
    </source>
</evidence>
<evidence type="ECO:0000256" key="6">
    <source>
        <dbReference type="SAM" id="Phobius"/>
    </source>
</evidence>
<dbReference type="Proteomes" id="UP001143674">
    <property type="component" value="Unassembled WGS sequence"/>
</dbReference>
<feature type="transmembrane region" description="Helical" evidence="6">
    <location>
        <begin position="76"/>
        <end position="98"/>
    </location>
</feature>
<evidence type="ECO:0000256" key="5">
    <source>
        <dbReference type="SAM" id="MobiDB-lite"/>
    </source>
</evidence>
<name>A0AAE3NFA8_RALSL</name>
<dbReference type="SUPFAM" id="SSF90123">
    <property type="entry name" value="ABC transporter transmembrane region"/>
    <property type="match status" value="1"/>
</dbReference>
<keyword evidence="2 6" id="KW-0812">Transmembrane</keyword>
<dbReference type="GO" id="GO:0005886">
    <property type="term" value="C:plasma membrane"/>
    <property type="evidence" value="ECO:0007669"/>
    <property type="project" value="UniProtKB-SubCell"/>
</dbReference>
<accession>A0AAE3NFA8</accession>
<dbReference type="RefSeq" id="WP_184853015.1">
    <property type="nucleotide sequence ID" value="NZ_JABZEH010000002.1"/>
</dbReference>
<feature type="transmembrane region" description="Helical" evidence="6">
    <location>
        <begin position="262"/>
        <end position="280"/>
    </location>
</feature>
<comment type="caution">
    <text evidence="7">The sequence shown here is derived from an EMBL/GenBank/DDBJ whole genome shotgun (WGS) entry which is preliminary data.</text>
</comment>
<dbReference type="GO" id="GO:0005524">
    <property type="term" value="F:ATP binding"/>
    <property type="evidence" value="ECO:0007669"/>
    <property type="project" value="UniProtKB-KW"/>
</dbReference>
<comment type="subcellular location">
    <subcellularLocation>
        <location evidence="1">Cell membrane</location>
        <topology evidence="1">Multi-pass membrane protein</topology>
    </subcellularLocation>
</comment>